<dbReference type="InterPro" id="IPR004101">
    <property type="entry name" value="Mur_ligase_C"/>
</dbReference>
<dbReference type="SUPFAM" id="SSF51984">
    <property type="entry name" value="MurCD N-terminal domain"/>
    <property type="match status" value="1"/>
</dbReference>
<keyword evidence="7" id="KW-0573">Peptidoglycan synthesis</keyword>
<evidence type="ECO:0000256" key="4">
    <source>
        <dbReference type="ARBA" id="ARBA00022598"/>
    </source>
</evidence>
<evidence type="ECO:0000256" key="6">
    <source>
        <dbReference type="ARBA" id="ARBA00022840"/>
    </source>
</evidence>
<comment type="subcellular location">
    <subcellularLocation>
        <location evidence="1 7">Cytoplasm</location>
    </subcellularLocation>
</comment>
<dbReference type="InterPro" id="IPR005762">
    <property type="entry name" value="MurD"/>
</dbReference>
<evidence type="ECO:0000256" key="5">
    <source>
        <dbReference type="ARBA" id="ARBA00022741"/>
    </source>
</evidence>
<dbReference type="Gene3D" id="3.40.50.720">
    <property type="entry name" value="NAD(P)-binding Rossmann-like Domain"/>
    <property type="match status" value="1"/>
</dbReference>
<protein>
    <recommendedName>
        <fullName evidence="7">UDP-N-acetylmuramoylalanine--D-glutamate ligase</fullName>
        <ecNumber evidence="7">6.3.2.9</ecNumber>
    </recommendedName>
</protein>
<dbReference type="GO" id="GO:0008360">
    <property type="term" value="P:regulation of cell shape"/>
    <property type="evidence" value="ECO:0007669"/>
    <property type="project" value="UniProtKB-KW"/>
</dbReference>
<dbReference type="SUPFAM" id="SSF53244">
    <property type="entry name" value="MurD-like peptide ligases, peptide-binding domain"/>
    <property type="match status" value="1"/>
</dbReference>
<dbReference type="Pfam" id="PF02875">
    <property type="entry name" value="Mur_ligase_C"/>
    <property type="match status" value="1"/>
</dbReference>
<comment type="catalytic activity">
    <reaction evidence="7">
        <text>UDP-N-acetyl-alpha-D-muramoyl-L-alanine + D-glutamate + ATP = UDP-N-acetyl-alpha-D-muramoyl-L-alanyl-D-glutamate + ADP + phosphate + H(+)</text>
        <dbReference type="Rhea" id="RHEA:16429"/>
        <dbReference type="ChEBI" id="CHEBI:15378"/>
        <dbReference type="ChEBI" id="CHEBI:29986"/>
        <dbReference type="ChEBI" id="CHEBI:30616"/>
        <dbReference type="ChEBI" id="CHEBI:43474"/>
        <dbReference type="ChEBI" id="CHEBI:83898"/>
        <dbReference type="ChEBI" id="CHEBI:83900"/>
        <dbReference type="ChEBI" id="CHEBI:456216"/>
        <dbReference type="EC" id="6.3.2.9"/>
    </reaction>
</comment>
<dbReference type="Proteomes" id="UP000178794">
    <property type="component" value="Unassembled WGS sequence"/>
</dbReference>
<gene>
    <name evidence="10" type="ORF">A3C89_04100</name>
</gene>
<evidence type="ECO:0000256" key="3">
    <source>
        <dbReference type="ARBA" id="ARBA00022490"/>
    </source>
</evidence>
<comment type="function">
    <text evidence="7">Cell wall formation. Catalyzes the addition of glutamate to the nucleotide precursor UDP-N-acetylmuramoyl-L-alanine (UMA).</text>
</comment>
<dbReference type="NCBIfam" id="TIGR01087">
    <property type="entry name" value="murD"/>
    <property type="match status" value="1"/>
</dbReference>
<organism evidence="10 11">
    <name type="scientific">Candidatus Kaiserbacteria bacterium RIFCSPHIGHO2_02_FULL_50_50</name>
    <dbReference type="NCBI Taxonomy" id="1798492"/>
    <lineage>
        <taxon>Bacteria</taxon>
        <taxon>Candidatus Kaiseribacteriota</taxon>
    </lineage>
</organism>
<evidence type="ECO:0000259" key="9">
    <source>
        <dbReference type="Pfam" id="PF08245"/>
    </source>
</evidence>
<keyword evidence="6" id="KW-0067">ATP-binding</keyword>
<dbReference type="STRING" id="1798492.A3C89_04100"/>
<comment type="caution">
    <text evidence="10">The sequence shown here is derived from an EMBL/GenBank/DDBJ whole genome shotgun (WGS) entry which is preliminary data.</text>
</comment>
<dbReference type="Gene3D" id="3.90.190.20">
    <property type="entry name" value="Mur ligase, C-terminal domain"/>
    <property type="match status" value="1"/>
</dbReference>
<proteinExistence type="predicted"/>
<dbReference type="InterPro" id="IPR013221">
    <property type="entry name" value="Mur_ligase_cen"/>
</dbReference>
<keyword evidence="5" id="KW-0547">Nucleotide-binding</keyword>
<dbReference type="GO" id="GO:0009252">
    <property type="term" value="P:peptidoglycan biosynthetic process"/>
    <property type="evidence" value="ECO:0007669"/>
    <property type="project" value="UniProtKB-UniPathway"/>
</dbReference>
<dbReference type="Pfam" id="PF08245">
    <property type="entry name" value="Mur_ligase_M"/>
    <property type="match status" value="1"/>
</dbReference>
<dbReference type="EMBL" id="MFLF01000006">
    <property type="protein sequence ID" value="OGG60417.1"/>
    <property type="molecule type" value="Genomic_DNA"/>
</dbReference>
<name>A0A1F6DGG6_9BACT</name>
<dbReference type="GO" id="GO:0005737">
    <property type="term" value="C:cytoplasm"/>
    <property type="evidence" value="ECO:0007669"/>
    <property type="project" value="UniProtKB-SubCell"/>
</dbReference>
<keyword evidence="7" id="KW-0961">Cell wall biogenesis/degradation</keyword>
<keyword evidence="3" id="KW-0963">Cytoplasm</keyword>
<accession>A0A1F6DGG6</accession>
<dbReference type="GO" id="GO:0051301">
    <property type="term" value="P:cell division"/>
    <property type="evidence" value="ECO:0007669"/>
    <property type="project" value="UniProtKB-KW"/>
</dbReference>
<evidence type="ECO:0000259" key="8">
    <source>
        <dbReference type="Pfam" id="PF02875"/>
    </source>
</evidence>
<dbReference type="PANTHER" id="PTHR43692:SF1">
    <property type="entry name" value="UDP-N-ACETYLMURAMOYLALANINE--D-GLUTAMATE LIGASE"/>
    <property type="match status" value="1"/>
</dbReference>
<reference evidence="10 11" key="1">
    <citation type="journal article" date="2016" name="Nat. Commun.">
        <title>Thousands of microbial genomes shed light on interconnected biogeochemical processes in an aquifer system.</title>
        <authorList>
            <person name="Anantharaman K."/>
            <person name="Brown C.T."/>
            <person name="Hug L.A."/>
            <person name="Sharon I."/>
            <person name="Castelle C.J."/>
            <person name="Probst A.J."/>
            <person name="Thomas B.C."/>
            <person name="Singh A."/>
            <person name="Wilkins M.J."/>
            <person name="Karaoz U."/>
            <person name="Brodie E.L."/>
            <person name="Williams K.H."/>
            <person name="Hubbard S.S."/>
            <person name="Banfield J.F."/>
        </authorList>
    </citation>
    <scope>NUCLEOTIDE SEQUENCE [LARGE SCALE GENOMIC DNA]</scope>
</reference>
<dbReference type="GO" id="GO:0005524">
    <property type="term" value="F:ATP binding"/>
    <property type="evidence" value="ECO:0007669"/>
    <property type="project" value="UniProtKB-KW"/>
</dbReference>
<dbReference type="EC" id="6.3.2.9" evidence="7"/>
<evidence type="ECO:0000256" key="2">
    <source>
        <dbReference type="ARBA" id="ARBA00004752"/>
    </source>
</evidence>
<keyword evidence="4 10" id="KW-0436">Ligase</keyword>
<dbReference type="InterPro" id="IPR036615">
    <property type="entry name" value="Mur_ligase_C_dom_sf"/>
</dbReference>
<dbReference type="InterPro" id="IPR036565">
    <property type="entry name" value="Mur-like_cat_sf"/>
</dbReference>
<dbReference type="AlphaFoldDB" id="A0A1F6DGG6"/>
<feature type="domain" description="Mur ligase C-terminal" evidence="8">
    <location>
        <begin position="311"/>
        <end position="430"/>
    </location>
</feature>
<dbReference type="GO" id="GO:0071555">
    <property type="term" value="P:cell wall organization"/>
    <property type="evidence" value="ECO:0007669"/>
    <property type="project" value="UniProtKB-KW"/>
</dbReference>
<evidence type="ECO:0000256" key="1">
    <source>
        <dbReference type="ARBA" id="ARBA00004496"/>
    </source>
</evidence>
<evidence type="ECO:0000313" key="10">
    <source>
        <dbReference type="EMBL" id="OGG60417.1"/>
    </source>
</evidence>
<comment type="pathway">
    <text evidence="2 7">Cell wall biogenesis; peptidoglycan biosynthesis.</text>
</comment>
<feature type="domain" description="Mur ligase central" evidence="9">
    <location>
        <begin position="123"/>
        <end position="285"/>
    </location>
</feature>
<evidence type="ECO:0000313" key="11">
    <source>
        <dbReference type="Proteomes" id="UP000178794"/>
    </source>
</evidence>
<keyword evidence="7" id="KW-0132">Cell division</keyword>
<dbReference type="GO" id="GO:0008764">
    <property type="term" value="F:UDP-N-acetylmuramoylalanine-D-glutamate ligase activity"/>
    <property type="evidence" value="ECO:0007669"/>
    <property type="project" value="UniProtKB-EC"/>
</dbReference>
<keyword evidence="7" id="KW-0133">Cell shape</keyword>
<dbReference type="UniPathway" id="UPA00219"/>
<dbReference type="Pfam" id="PF21799">
    <property type="entry name" value="MurD-like_N"/>
    <property type="match status" value="1"/>
</dbReference>
<dbReference type="Gene3D" id="3.40.1190.10">
    <property type="entry name" value="Mur-like, catalytic domain"/>
    <property type="match status" value="1"/>
</dbReference>
<dbReference type="SUPFAM" id="SSF53623">
    <property type="entry name" value="MurD-like peptide ligases, catalytic domain"/>
    <property type="match status" value="1"/>
</dbReference>
<evidence type="ECO:0000256" key="7">
    <source>
        <dbReference type="RuleBase" id="RU003664"/>
    </source>
</evidence>
<keyword evidence="7" id="KW-0131">Cell cycle</keyword>
<sequence>MIHEAYRAAFAGKKITVMGLGLLGRGIGDVQFLAECGAELIVTDLKTEEQLAESVAKLAGFKNIELRLGEHRLEDFEGRDMILKAAGVPLDSPFILHAEDKGIRVAMSAELFAELSGIPIIAVTGTRGKSTTAYLIHHVLQEATEGGVVLLGGNVRGVSNLQLLKEVQEDAVMVMELDSWQLQGFGESKRSPNIAVFTTFLDDHLNYYKDDRASYFHDKANIFRYQHASDTFVTTPDVLKLAQAHAKEHGYQLDQDVVLADASTLPDDVMVPLLGEHNRMNAALAYEALRAVGLEHEEIAAHIASFKGVPGRLERLGVTKENVLIYNDNNATTPDATIAALRALGDESRRDIVLILGGADKKLDTKELFATIEKFVKVAVWLPGTGTDAHADYRAAASEVRHLTVQSLDEAVDVALREASSGDIMVLSPAFASFGLFVNEYDRNDQFVALVGKHLSA</sequence>
<dbReference type="PANTHER" id="PTHR43692">
    <property type="entry name" value="UDP-N-ACETYLMURAMOYLALANINE--D-GLUTAMATE LIGASE"/>
    <property type="match status" value="1"/>
</dbReference>